<dbReference type="Proteomes" id="UP000277204">
    <property type="component" value="Unassembled WGS sequence"/>
</dbReference>
<evidence type="ECO:0000313" key="1">
    <source>
        <dbReference type="EMBL" id="VDP00374.1"/>
    </source>
</evidence>
<protein>
    <submittedName>
        <fullName evidence="1">Uncharacterized protein</fullName>
    </submittedName>
</protein>
<gene>
    <name evidence="1" type="ORF">SMRZ_LOCUS12445</name>
</gene>
<dbReference type="EMBL" id="UZAI01007832">
    <property type="protein sequence ID" value="VDP00374.1"/>
    <property type="molecule type" value="Genomic_DNA"/>
</dbReference>
<evidence type="ECO:0000313" key="2">
    <source>
        <dbReference type="Proteomes" id="UP000277204"/>
    </source>
</evidence>
<organism evidence="1 2">
    <name type="scientific">Schistosoma margrebowiei</name>
    <dbReference type="NCBI Taxonomy" id="48269"/>
    <lineage>
        <taxon>Eukaryota</taxon>
        <taxon>Metazoa</taxon>
        <taxon>Spiralia</taxon>
        <taxon>Lophotrochozoa</taxon>
        <taxon>Platyhelminthes</taxon>
        <taxon>Trematoda</taxon>
        <taxon>Digenea</taxon>
        <taxon>Strigeidida</taxon>
        <taxon>Schistosomatoidea</taxon>
        <taxon>Schistosomatidae</taxon>
        <taxon>Schistosoma</taxon>
    </lineage>
</organism>
<name>A0A183M8S1_9TREM</name>
<dbReference type="STRING" id="48269.A0A183M8S1"/>
<keyword evidence="2" id="KW-1185">Reference proteome</keyword>
<dbReference type="AlphaFoldDB" id="A0A183M8S1"/>
<reference evidence="1 2" key="1">
    <citation type="submission" date="2018-11" db="EMBL/GenBank/DDBJ databases">
        <authorList>
            <consortium name="Pathogen Informatics"/>
        </authorList>
    </citation>
    <scope>NUCLEOTIDE SEQUENCE [LARGE SCALE GENOMIC DNA]</scope>
    <source>
        <strain evidence="1 2">Zambia</strain>
    </source>
</reference>
<dbReference type="InterPro" id="IPR014752">
    <property type="entry name" value="Arrestin-like_C"/>
</dbReference>
<proteinExistence type="predicted"/>
<accession>A0A183M8S1</accession>
<dbReference type="Gene3D" id="2.60.40.640">
    <property type="match status" value="1"/>
</dbReference>
<sequence>MLNTNLTDNLLKRGVALDGYIRQEKNWLASSTVLNLSENFKECLKMMQNINKNVNK</sequence>